<dbReference type="Proteomes" id="UP000028725">
    <property type="component" value="Unassembled WGS sequence"/>
</dbReference>
<dbReference type="PATRIC" id="fig|394096.3.peg.5"/>
<feature type="domain" description="5'-Nucleotidase C-terminal" evidence="2">
    <location>
        <begin position="394"/>
        <end position="509"/>
    </location>
</feature>
<dbReference type="GO" id="GO:0009166">
    <property type="term" value="P:nucleotide catabolic process"/>
    <property type="evidence" value="ECO:0007669"/>
    <property type="project" value="InterPro"/>
</dbReference>
<protein>
    <submittedName>
        <fullName evidence="3">5'-nucleotidase</fullName>
    </submittedName>
</protein>
<feature type="region of interest" description="Disordered" evidence="1">
    <location>
        <begin position="46"/>
        <end position="72"/>
    </location>
</feature>
<dbReference type="STRING" id="394096.DB31_0005"/>
<feature type="compositionally biased region" description="Low complexity" evidence="1">
    <location>
        <begin position="57"/>
        <end position="72"/>
    </location>
</feature>
<name>A0A085WVN1_9BACT</name>
<dbReference type="AlphaFoldDB" id="A0A085WVN1"/>
<evidence type="ECO:0000259" key="2">
    <source>
        <dbReference type="Pfam" id="PF02872"/>
    </source>
</evidence>
<reference evidence="3 4" key="1">
    <citation type="submission" date="2014-04" db="EMBL/GenBank/DDBJ databases">
        <title>Genome assembly of Hyalangium minutum DSM 14724.</title>
        <authorList>
            <person name="Sharma G."/>
            <person name="Subramanian S."/>
        </authorList>
    </citation>
    <scope>NUCLEOTIDE SEQUENCE [LARGE SCALE GENOMIC DNA]</scope>
    <source>
        <strain evidence="3 4">DSM 14724</strain>
    </source>
</reference>
<keyword evidence="4" id="KW-1185">Reference proteome</keyword>
<accession>A0A085WVN1</accession>
<dbReference type="InterPro" id="IPR006179">
    <property type="entry name" value="5_nucleotidase/apyrase"/>
</dbReference>
<dbReference type="PANTHER" id="PTHR11575:SF24">
    <property type="entry name" value="5'-NUCLEOTIDASE"/>
    <property type="match status" value="1"/>
</dbReference>
<proteinExistence type="predicted"/>
<organism evidence="3 4">
    <name type="scientific">Hyalangium minutum</name>
    <dbReference type="NCBI Taxonomy" id="394096"/>
    <lineage>
        <taxon>Bacteria</taxon>
        <taxon>Pseudomonadati</taxon>
        <taxon>Myxococcota</taxon>
        <taxon>Myxococcia</taxon>
        <taxon>Myxococcales</taxon>
        <taxon>Cystobacterineae</taxon>
        <taxon>Archangiaceae</taxon>
        <taxon>Hyalangium</taxon>
    </lineage>
</organism>
<sequence>MSPNSLQAALCRESSPFAPRGARAVRTLPAALAFLLLASVTACGDKGGQPQPPAVTDKAGQPAAGDAAAAAPAKPAEPQVVTLLITGGVGGQLLPVGEGDQAKGGAAEVLGRWVAEDKHCAGPVKADGQASCADSATLALATGDHWSGPALSSFFVGESTATVMARMGYAASALGNHELDFGREQFLKNAKIGGFPFLAANLKVKDAALAKGMDVPAFKVFDRKGLKVGVVGLTSPKTVTAAMAGRAEGVELVGTEEALAAAVPEARKAGADVVVVLADMCPTELQPTLEKHADWKLALVVGGGRCGTQIDTKVGDTALVSLGRGLEKYLRARITFDPSKPAAEKVTGIETKLVDVAGAGTPDAEAVKAIGDAKTQLDARLGEQIGVTKKGLKAGTPEMARWVAGSMREGTKADAVIINKKGIRGDLPAGPITVGSVYSVLPFENSLMLMKVKGADLANQLSNPEALISGFTAAGKGKFKDAKGKPLDPKKEYTVATIEYLYFGGDGFEFEKLDPEPTETGMAWQTPVIEWTKGQKSTDAKPVEKALPK</sequence>
<dbReference type="GO" id="GO:0016787">
    <property type="term" value="F:hydrolase activity"/>
    <property type="evidence" value="ECO:0007669"/>
    <property type="project" value="InterPro"/>
</dbReference>
<dbReference type="InterPro" id="IPR029052">
    <property type="entry name" value="Metallo-depent_PP-like"/>
</dbReference>
<evidence type="ECO:0000313" key="4">
    <source>
        <dbReference type="Proteomes" id="UP000028725"/>
    </source>
</evidence>
<dbReference type="InterPro" id="IPR036907">
    <property type="entry name" value="5'-Nucleotdase_C_sf"/>
</dbReference>
<dbReference type="SUPFAM" id="SSF55816">
    <property type="entry name" value="5'-nucleotidase (syn. UDP-sugar hydrolase), C-terminal domain"/>
    <property type="match status" value="1"/>
</dbReference>
<dbReference type="SUPFAM" id="SSF56300">
    <property type="entry name" value="Metallo-dependent phosphatases"/>
    <property type="match status" value="1"/>
</dbReference>
<dbReference type="InterPro" id="IPR008334">
    <property type="entry name" value="5'-Nucleotdase_C"/>
</dbReference>
<dbReference type="Gene3D" id="3.60.21.10">
    <property type="match status" value="1"/>
</dbReference>
<evidence type="ECO:0000313" key="3">
    <source>
        <dbReference type="EMBL" id="KFE71744.1"/>
    </source>
</evidence>
<evidence type="ECO:0000256" key="1">
    <source>
        <dbReference type="SAM" id="MobiDB-lite"/>
    </source>
</evidence>
<dbReference type="Pfam" id="PF02872">
    <property type="entry name" value="5_nucleotid_C"/>
    <property type="match status" value="1"/>
</dbReference>
<dbReference type="PANTHER" id="PTHR11575">
    <property type="entry name" value="5'-NUCLEOTIDASE-RELATED"/>
    <property type="match status" value="1"/>
</dbReference>
<gene>
    <name evidence="3" type="ORF">DB31_0005</name>
</gene>
<dbReference type="Gene3D" id="3.90.780.10">
    <property type="entry name" value="5'-Nucleotidase, C-terminal domain"/>
    <property type="match status" value="1"/>
</dbReference>
<dbReference type="EMBL" id="JMCB01000001">
    <property type="protein sequence ID" value="KFE71744.1"/>
    <property type="molecule type" value="Genomic_DNA"/>
</dbReference>
<comment type="caution">
    <text evidence="3">The sequence shown here is derived from an EMBL/GenBank/DDBJ whole genome shotgun (WGS) entry which is preliminary data.</text>
</comment>